<protein>
    <submittedName>
        <fullName evidence="2">BgTH12-06147</fullName>
    </submittedName>
</protein>
<proteinExistence type="predicted"/>
<dbReference type="Proteomes" id="UP000683417">
    <property type="component" value="Unassembled WGS sequence"/>
</dbReference>
<comment type="caution">
    <text evidence="2">The sequence shown here is derived from an EMBL/GenBank/DDBJ whole genome shotgun (WGS) entry which is preliminary data.</text>
</comment>
<sequence length="547" mass="61788">MIRYGPEFQSLVFNEGIQSTVKVVDNNCSDDTGTVSADLKSTKTDLYRRSDGYKKRPEKRQKARDGMEIDSDDDSGKTYIPKWAKETPTKCINTSRALMDLSKLYVNPQDAFSTMLRGAAHDYYFRYLAEHLEDLTFNDMVHKVKRRFHTKTEEQNYLTEWRVLTLQKVIKDNPDRNTLQCLDLVIEKLQKIYEALRCNYAHKSHSLAGQLYAACQGESAYAQALIRPHDGFEDACAELRSSVKVHMDCTPRNAGLFHQTEEHFDNEKVDNGQYFVDRRYSGKLGYVQGGLQARDGRSSFKGGLRGGSGSNNDRQKNCFVCKKAGCWSTQHKPSDLQGRINSWWTYMAENDLPADNDTLGMFIVDYKGYEVNQNDDETDLIGMFNAWSEEKTEQFLTSYGTMDGWNTAVQLNNQAAEHALTANDPFEWALTEPSSIFQFHGCYNSEVFQGILSDTGAAGLSTAGENQVKALQKIIPGLEMDTRTAGNHCITFGDSPHVVTLRTVDVKIPFGIITFTVVQANTPFLLCLTDMDKNVCFSIILETYSSI</sequence>
<gene>
    <name evidence="2" type="ORF">BGTH12_LOCUS5775</name>
</gene>
<accession>A0A9W4D5V4</accession>
<evidence type="ECO:0000256" key="1">
    <source>
        <dbReference type="SAM" id="MobiDB-lite"/>
    </source>
</evidence>
<organism evidence="2 3">
    <name type="scientific">Blumeria graminis f. sp. triticale</name>
    <dbReference type="NCBI Taxonomy" id="1689686"/>
    <lineage>
        <taxon>Eukaryota</taxon>
        <taxon>Fungi</taxon>
        <taxon>Dikarya</taxon>
        <taxon>Ascomycota</taxon>
        <taxon>Pezizomycotina</taxon>
        <taxon>Leotiomycetes</taxon>
        <taxon>Erysiphales</taxon>
        <taxon>Erysiphaceae</taxon>
        <taxon>Blumeria</taxon>
    </lineage>
</organism>
<feature type="region of interest" description="Disordered" evidence="1">
    <location>
        <begin position="48"/>
        <end position="74"/>
    </location>
</feature>
<evidence type="ECO:0000313" key="3">
    <source>
        <dbReference type="Proteomes" id="UP000683417"/>
    </source>
</evidence>
<reference evidence="2" key="1">
    <citation type="submission" date="2020-10" db="EMBL/GenBank/DDBJ databases">
        <authorList>
            <person name="Muller C M."/>
        </authorList>
    </citation>
    <scope>NUCLEOTIDE SEQUENCE</scope>
    <source>
        <strain evidence="2">THUN-12</strain>
    </source>
</reference>
<evidence type="ECO:0000313" key="2">
    <source>
        <dbReference type="EMBL" id="CAD6504417.1"/>
    </source>
</evidence>
<dbReference type="EMBL" id="CAJHIT010000008">
    <property type="protein sequence ID" value="CAD6504417.1"/>
    <property type="molecule type" value="Genomic_DNA"/>
</dbReference>
<dbReference type="AlphaFoldDB" id="A0A9W4D5V4"/>
<name>A0A9W4D5V4_BLUGR</name>